<dbReference type="EMBL" id="NHMK01000003">
    <property type="protein sequence ID" value="OWL99048.1"/>
    <property type="molecule type" value="Genomic_DNA"/>
</dbReference>
<evidence type="ECO:0000256" key="1">
    <source>
        <dbReference type="SAM" id="SignalP"/>
    </source>
</evidence>
<name>A0A246BTN6_9DEIO</name>
<dbReference type="AlphaFoldDB" id="A0A246BTN6"/>
<dbReference type="OrthoDB" id="9995301at2"/>
<feature type="chain" id="PRO_5012670369" evidence="1">
    <location>
        <begin position="36"/>
        <end position="133"/>
    </location>
</feature>
<feature type="signal peptide" evidence="1">
    <location>
        <begin position="1"/>
        <end position="35"/>
    </location>
</feature>
<accession>A0A246BTN6</accession>
<comment type="caution">
    <text evidence="2">The sequence shown here is derived from an EMBL/GenBank/DDBJ whole genome shotgun (WGS) entry which is preliminary data.</text>
</comment>
<gene>
    <name evidence="2" type="ORF">CBQ26_00885</name>
</gene>
<evidence type="ECO:0000313" key="3">
    <source>
        <dbReference type="Proteomes" id="UP000197208"/>
    </source>
</evidence>
<sequence length="133" mass="14763">MAAPRNRVPSGRQKRRVLRVLLTMSPLTTATLCQAFEFSDEHTCTLAWNLLQQRLVRRVPAPMLQAHRSQGRAHHALVPAPIAALLIYRRPTPLRPTAHLIALSELVDGTFRDADALMLNRPQTTAQDMAGAA</sequence>
<organism evidence="2 3">
    <name type="scientific">Deinococcus indicus</name>
    <dbReference type="NCBI Taxonomy" id="223556"/>
    <lineage>
        <taxon>Bacteria</taxon>
        <taxon>Thermotogati</taxon>
        <taxon>Deinococcota</taxon>
        <taxon>Deinococci</taxon>
        <taxon>Deinococcales</taxon>
        <taxon>Deinococcaceae</taxon>
        <taxon>Deinococcus</taxon>
    </lineage>
</organism>
<keyword evidence="1" id="KW-0732">Signal</keyword>
<protein>
    <submittedName>
        <fullName evidence="2">Uncharacterized protein</fullName>
    </submittedName>
</protein>
<proteinExistence type="predicted"/>
<reference evidence="2 3" key="1">
    <citation type="submission" date="2017-05" db="EMBL/GenBank/DDBJ databases">
        <title>De novo genome assembly of Deniococcus indicus strain DR1.</title>
        <authorList>
            <person name="Chauhan D."/>
            <person name="Yennamalli R.M."/>
            <person name="Priyadarshini R."/>
        </authorList>
    </citation>
    <scope>NUCLEOTIDE SEQUENCE [LARGE SCALE GENOMIC DNA]</scope>
    <source>
        <strain evidence="2 3">DR1</strain>
    </source>
</reference>
<keyword evidence="3" id="KW-1185">Reference proteome</keyword>
<dbReference type="RefSeq" id="WP_088246740.1">
    <property type="nucleotide sequence ID" value="NZ_NHMK01000003.1"/>
</dbReference>
<dbReference type="Proteomes" id="UP000197208">
    <property type="component" value="Unassembled WGS sequence"/>
</dbReference>
<evidence type="ECO:0000313" key="2">
    <source>
        <dbReference type="EMBL" id="OWL99048.1"/>
    </source>
</evidence>